<evidence type="ECO:0000313" key="9">
    <source>
        <dbReference type="EMBL" id="CAH8333902.1"/>
    </source>
</evidence>
<feature type="chain" id="PRO_5044838496" description="glucan endo-1,3-beta-D-glucosidase" evidence="8">
    <location>
        <begin position="20"/>
        <end position="318"/>
    </location>
</feature>
<accession>A0ABC8JTK3</accession>
<dbReference type="SUPFAM" id="SSF51445">
    <property type="entry name" value="(Trans)glycosidases"/>
    <property type="match status" value="1"/>
</dbReference>
<dbReference type="Pfam" id="PF00332">
    <property type="entry name" value="Glyco_hydro_17"/>
    <property type="match status" value="1"/>
</dbReference>
<reference evidence="9 10" key="1">
    <citation type="submission" date="2022-03" db="EMBL/GenBank/DDBJ databases">
        <authorList>
            <person name="Macdonald S."/>
            <person name="Ahmed S."/>
            <person name="Newling K."/>
        </authorList>
    </citation>
    <scope>NUCLEOTIDE SEQUENCE [LARGE SCALE GENOMIC DNA]</scope>
</reference>
<evidence type="ECO:0000256" key="3">
    <source>
        <dbReference type="ARBA" id="ARBA00012780"/>
    </source>
</evidence>
<protein>
    <recommendedName>
        <fullName evidence="3">glucan endo-1,3-beta-D-glucosidase</fullName>
        <ecNumber evidence="3">3.2.1.39</ecNumber>
    </recommendedName>
</protein>
<feature type="signal peptide" evidence="8">
    <location>
        <begin position="1"/>
        <end position="19"/>
    </location>
</feature>
<dbReference type="FunFam" id="3.20.20.80:FF:000010">
    <property type="entry name" value="glucan endo-1,3-beta-glucosidase, basic"/>
    <property type="match status" value="1"/>
</dbReference>
<proteinExistence type="inferred from homology"/>
<dbReference type="PANTHER" id="PTHR32227">
    <property type="entry name" value="GLUCAN ENDO-1,3-BETA-GLUCOSIDASE BG1-RELATED-RELATED"/>
    <property type="match status" value="1"/>
</dbReference>
<dbReference type="InterPro" id="IPR000490">
    <property type="entry name" value="Glyco_hydro_17"/>
</dbReference>
<keyword evidence="5 7" id="KW-0326">Glycosidase</keyword>
<gene>
    <name evidence="9" type="ORF">ERUC_LOCUS12979</name>
</gene>
<name>A0ABC8JTK3_ERUVS</name>
<organism evidence="9 10">
    <name type="scientific">Eruca vesicaria subsp. sativa</name>
    <name type="common">Garden rocket</name>
    <name type="synonym">Eruca sativa</name>
    <dbReference type="NCBI Taxonomy" id="29727"/>
    <lineage>
        <taxon>Eukaryota</taxon>
        <taxon>Viridiplantae</taxon>
        <taxon>Streptophyta</taxon>
        <taxon>Embryophyta</taxon>
        <taxon>Tracheophyta</taxon>
        <taxon>Spermatophyta</taxon>
        <taxon>Magnoliopsida</taxon>
        <taxon>eudicotyledons</taxon>
        <taxon>Gunneridae</taxon>
        <taxon>Pentapetalae</taxon>
        <taxon>rosids</taxon>
        <taxon>malvids</taxon>
        <taxon>Brassicales</taxon>
        <taxon>Brassicaceae</taxon>
        <taxon>Brassiceae</taxon>
        <taxon>Eruca</taxon>
    </lineage>
</organism>
<dbReference type="Proteomes" id="UP001642260">
    <property type="component" value="Unassembled WGS sequence"/>
</dbReference>
<evidence type="ECO:0000256" key="6">
    <source>
        <dbReference type="RuleBase" id="RU004335"/>
    </source>
</evidence>
<dbReference type="AlphaFoldDB" id="A0ABC8JTK3"/>
<evidence type="ECO:0000256" key="4">
    <source>
        <dbReference type="ARBA" id="ARBA00022801"/>
    </source>
</evidence>
<dbReference type="GO" id="GO:0042973">
    <property type="term" value="F:glucan endo-1,3-beta-D-glucosidase activity"/>
    <property type="evidence" value="ECO:0007669"/>
    <property type="project" value="UniProtKB-EC"/>
</dbReference>
<keyword evidence="10" id="KW-1185">Reference proteome</keyword>
<dbReference type="InterPro" id="IPR044965">
    <property type="entry name" value="Glyco_hydro_17_plant"/>
</dbReference>
<keyword evidence="8" id="KW-0732">Signal</keyword>
<dbReference type="EC" id="3.2.1.39" evidence="3"/>
<comment type="similarity">
    <text evidence="2 6">Belongs to the glycosyl hydrolase 17 family.</text>
</comment>
<evidence type="ECO:0000256" key="8">
    <source>
        <dbReference type="SAM" id="SignalP"/>
    </source>
</evidence>
<evidence type="ECO:0000313" key="10">
    <source>
        <dbReference type="Proteomes" id="UP001642260"/>
    </source>
</evidence>
<evidence type="ECO:0000256" key="5">
    <source>
        <dbReference type="ARBA" id="ARBA00023295"/>
    </source>
</evidence>
<dbReference type="Gene3D" id="3.20.20.80">
    <property type="entry name" value="Glycosidases"/>
    <property type="match status" value="1"/>
</dbReference>
<comment type="catalytic activity">
    <reaction evidence="1">
        <text>Hydrolysis of (1-&gt;3)-beta-D-glucosidic linkages in (1-&gt;3)-beta-D-glucans.</text>
        <dbReference type="EC" id="3.2.1.39"/>
    </reaction>
</comment>
<keyword evidence="4 7" id="KW-0378">Hydrolase</keyword>
<dbReference type="PROSITE" id="PS00587">
    <property type="entry name" value="GLYCOSYL_HYDROL_F17"/>
    <property type="match status" value="1"/>
</dbReference>
<dbReference type="InterPro" id="IPR017853">
    <property type="entry name" value="GH"/>
</dbReference>
<dbReference type="EMBL" id="CAKOAT010123044">
    <property type="protein sequence ID" value="CAH8333902.1"/>
    <property type="molecule type" value="Genomic_DNA"/>
</dbReference>
<comment type="caution">
    <text evidence="9">The sequence shown here is derived from an EMBL/GenBank/DDBJ whole genome shotgun (WGS) entry which is preliminary data.</text>
</comment>
<evidence type="ECO:0000256" key="2">
    <source>
        <dbReference type="ARBA" id="ARBA00008773"/>
    </source>
</evidence>
<evidence type="ECO:0000256" key="7">
    <source>
        <dbReference type="RuleBase" id="RU004336"/>
    </source>
</evidence>
<evidence type="ECO:0000256" key="1">
    <source>
        <dbReference type="ARBA" id="ARBA00000382"/>
    </source>
</evidence>
<sequence length="318" mass="35374">MLMFLLTSLMASFFDTTAGQIGVCYGMVGNNLPRPSEVVAMYKQYNIQRMRIYGPNSDALNALRGSNIELILDVPNSDLGGIASSQTEANTWSKTTSRTTTVSDSSGAGSVLIQAMQNIDRAVSEAGLRIQITTTTYMGAFTDTYPPSSGRFRDEYRNFLQPAIRFLVNKRSPLLVNIYTFFGYKDSRDISLEFALFKPNPGFKDPQTQHSYNNLFDANLDSVYAALDKLGGGSLDIVVSESGWPTSGGDRGTSVENARTYVNNLIQHVKNGSPRRPGKAIETYIFAMFNENDKTPEYEKYWGLFLPNKQPQYEVNLN</sequence>